<dbReference type="EMBL" id="RJJD01000003">
    <property type="protein sequence ID" value="RNI29041.1"/>
    <property type="molecule type" value="Genomic_DNA"/>
</dbReference>
<feature type="transmembrane region" description="Helical" evidence="1">
    <location>
        <begin position="22"/>
        <end position="45"/>
    </location>
</feature>
<reference evidence="2 3" key="1">
    <citation type="submission" date="2018-11" db="EMBL/GenBank/DDBJ databases">
        <title>Rufibacter latericius sp. nov., isolated from water in Baiyang Lake.</title>
        <authorList>
            <person name="Yang Y."/>
        </authorList>
    </citation>
    <scope>NUCLEOTIDE SEQUENCE [LARGE SCALE GENOMIC DNA]</scope>
    <source>
        <strain evidence="2 3">R-22-1c-1</strain>
    </source>
</reference>
<keyword evidence="1" id="KW-0472">Membrane</keyword>
<evidence type="ECO:0000313" key="3">
    <source>
        <dbReference type="Proteomes" id="UP000272117"/>
    </source>
</evidence>
<organism evidence="2 3">
    <name type="scientific">Rufibacter latericius</name>
    <dbReference type="NCBI Taxonomy" id="2487040"/>
    <lineage>
        <taxon>Bacteria</taxon>
        <taxon>Pseudomonadati</taxon>
        <taxon>Bacteroidota</taxon>
        <taxon>Cytophagia</taxon>
        <taxon>Cytophagales</taxon>
        <taxon>Hymenobacteraceae</taxon>
        <taxon>Rufibacter</taxon>
    </lineage>
</organism>
<comment type="caution">
    <text evidence="2">The sequence shown here is derived from an EMBL/GenBank/DDBJ whole genome shotgun (WGS) entry which is preliminary data.</text>
</comment>
<feature type="transmembrane region" description="Helical" evidence="1">
    <location>
        <begin position="232"/>
        <end position="251"/>
    </location>
</feature>
<dbReference type="RefSeq" id="WP_123126098.1">
    <property type="nucleotide sequence ID" value="NZ_RJJD01000003.1"/>
</dbReference>
<feature type="transmembrane region" description="Helical" evidence="1">
    <location>
        <begin position="174"/>
        <end position="192"/>
    </location>
</feature>
<keyword evidence="1" id="KW-0812">Transmembrane</keyword>
<dbReference type="OrthoDB" id="1523880at2"/>
<feature type="transmembrane region" description="Helical" evidence="1">
    <location>
        <begin position="149"/>
        <end position="168"/>
    </location>
</feature>
<proteinExistence type="predicted"/>
<protein>
    <submittedName>
        <fullName evidence="2">Uncharacterized protein</fullName>
    </submittedName>
</protein>
<keyword evidence="1" id="KW-1133">Transmembrane helix</keyword>
<gene>
    <name evidence="2" type="ORF">EFB08_06305</name>
</gene>
<feature type="transmembrane region" description="Helical" evidence="1">
    <location>
        <begin position="57"/>
        <end position="80"/>
    </location>
</feature>
<dbReference type="Proteomes" id="UP000272117">
    <property type="component" value="Unassembled WGS sequence"/>
</dbReference>
<sequence length="258" mass="29931">MKTQFSFTRFWWLFKKHTAEHFRYYLMSAAVLMGIMTLFLGFLIISESEPMNAQKQTFVFVILLLLTGPIFTSTIFSHLGDKKKAIATLTLPASHFEKYLVAWLYSYLLFQVVYIGSFYLVASILLPLDNWKGQELEMMRLFSKEDGQLFALNGYFLLHAMTFLGSIFFEKWHFIKTAFIFFTLGLALVILNKPILQAITGRELEDAFPFSTITFQEAGEYFFVQFPHGNDFLMTMALVGTTLFLWAGAYFKLKEKEV</sequence>
<feature type="transmembrane region" description="Helical" evidence="1">
    <location>
        <begin position="100"/>
        <end position="128"/>
    </location>
</feature>
<dbReference type="AlphaFoldDB" id="A0A3M9MU43"/>
<keyword evidence="3" id="KW-1185">Reference proteome</keyword>
<evidence type="ECO:0000256" key="1">
    <source>
        <dbReference type="SAM" id="Phobius"/>
    </source>
</evidence>
<name>A0A3M9MU43_9BACT</name>
<evidence type="ECO:0000313" key="2">
    <source>
        <dbReference type="EMBL" id="RNI29041.1"/>
    </source>
</evidence>
<accession>A0A3M9MU43</accession>